<sequence>MASPLWPPSAPGPEVPSSHASAHRNFAARRSPHRPVQLVLPRCRLPPAPPFVVQTPPRSGLTAIRARAIERPSYTIHARRP</sequence>
<gene>
    <name evidence="2" type="ORF">AAHA92_06573</name>
</gene>
<dbReference type="Proteomes" id="UP001567538">
    <property type="component" value="Unassembled WGS sequence"/>
</dbReference>
<name>A0ABD1I8Q0_SALDI</name>
<evidence type="ECO:0000256" key="1">
    <source>
        <dbReference type="SAM" id="MobiDB-lite"/>
    </source>
</evidence>
<dbReference type="EMBL" id="JBEAFC010000003">
    <property type="protein sequence ID" value="KAL1564198.1"/>
    <property type="molecule type" value="Genomic_DNA"/>
</dbReference>
<evidence type="ECO:0000313" key="2">
    <source>
        <dbReference type="EMBL" id="KAL1564198.1"/>
    </source>
</evidence>
<comment type="caution">
    <text evidence="2">The sequence shown here is derived from an EMBL/GenBank/DDBJ whole genome shotgun (WGS) entry which is preliminary data.</text>
</comment>
<feature type="region of interest" description="Disordered" evidence="1">
    <location>
        <begin position="1"/>
        <end position="33"/>
    </location>
</feature>
<accession>A0ABD1I8Q0</accession>
<evidence type="ECO:0000313" key="3">
    <source>
        <dbReference type="Proteomes" id="UP001567538"/>
    </source>
</evidence>
<organism evidence="2 3">
    <name type="scientific">Salvia divinorum</name>
    <name type="common">Maria pastora</name>
    <name type="synonym">Diviner's sage</name>
    <dbReference type="NCBI Taxonomy" id="28513"/>
    <lineage>
        <taxon>Eukaryota</taxon>
        <taxon>Viridiplantae</taxon>
        <taxon>Streptophyta</taxon>
        <taxon>Embryophyta</taxon>
        <taxon>Tracheophyta</taxon>
        <taxon>Spermatophyta</taxon>
        <taxon>Magnoliopsida</taxon>
        <taxon>eudicotyledons</taxon>
        <taxon>Gunneridae</taxon>
        <taxon>Pentapetalae</taxon>
        <taxon>asterids</taxon>
        <taxon>lamiids</taxon>
        <taxon>Lamiales</taxon>
        <taxon>Lamiaceae</taxon>
        <taxon>Nepetoideae</taxon>
        <taxon>Mentheae</taxon>
        <taxon>Salviinae</taxon>
        <taxon>Salvia</taxon>
        <taxon>Salvia subgen. Calosphace</taxon>
    </lineage>
</organism>
<protein>
    <submittedName>
        <fullName evidence="2">Uncharacterized protein</fullName>
    </submittedName>
</protein>
<feature type="compositionally biased region" description="Pro residues" evidence="1">
    <location>
        <begin position="1"/>
        <end position="14"/>
    </location>
</feature>
<dbReference type="AlphaFoldDB" id="A0ABD1I8Q0"/>
<keyword evidence="3" id="KW-1185">Reference proteome</keyword>
<reference evidence="2 3" key="1">
    <citation type="submission" date="2024-06" db="EMBL/GenBank/DDBJ databases">
        <title>A chromosome level genome sequence of Diviner's sage (Salvia divinorum).</title>
        <authorList>
            <person name="Ford S.A."/>
            <person name="Ro D.-K."/>
            <person name="Ness R.W."/>
            <person name="Phillips M.A."/>
        </authorList>
    </citation>
    <scope>NUCLEOTIDE SEQUENCE [LARGE SCALE GENOMIC DNA]</scope>
    <source>
        <strain evidence="2">SAF-2024a</strain>
        <tissue evidence="2">Leaf</tissue>
    </source>
</reference>
<proteinExistence type="predicted"/>